<keyword evidence="5 11" id="KW-0805">Transcription regulation</keyword>
<sequence>MNATLDFPGNCPTNVYTLNDFGEIAYIVCTAANPPTHDPSAFVATTENILARLRATERQFRENSILAALDVEARQLFTFYKKVDITAPKDQKALLMKFGFVLRSNSCTIAYKTAARLPDLMKPEQARLYRLFITAIVSSVKLLPVGDSGLQPVGPNLYLVETAPPTTEHDHLAEKRTWVLYRIHLQVVPNGHIVLLIAKDNRLSFLPIRHCLAGADAGAHNSDFRAVYLAPIGRIARVSRSKLSFQMNVDRDTAEEHSRETPSSNARREMWRNLLPLWLEDHMNSAVEISDVFWIEVEVPVEELGRISNGSQGDLTNAEDALGDPITWRPIFWPENLCFILDGDSLVQPSMIDVDDDPMQFVRDWILGIGSAAPKVETGRHNMKEDEEDEPLFADEGTFDDPEHFQPFGPPAFPASQTIYPTPPDVGITHPTPGLSSVDGAAMTPANPPGGSAELVQQQDEEMPDFDDVPPASGMSGYYDEDLFEEMPDDSFGPEANGDEPNWDFFDDPGVQPKQSRSMSHSRKEGSTSRGDPKHERFDAGDAKINGGKLLDPMNPGKNEISTVNGSPRMTTGTQSQMPPSPTPAPDNVLSVIEHKTLQSPPKPAPPLWNSEQGKNTTLTANSRRRSSIYDSPKALHSIPIHDSRYDAEGDYWFDPLPADSKVKMRPRPSSMFQRPPSSPSGSDSSMTSSSQSPKASDPGNVVPPLVRQWTHYDPGSQDATSHKGDFDKKTIRQEVQQMLGLLKPGLVEPPSAADFHLDERDDHQTPLITAQKSRHVAQVLVDQMSQTSLLAHGEYQADMRILPDDGVEMNVDLSGINTSASPSTLFQLTNLKADHNGARLQGRVTRIKPSQICVKRIERPLTANISILNFWDTLNLQPANGPKDVTAFCIHPRPANIRDGSLNLLQRLSDSYATCALGTHNIGHLPDVTDDGLISWNADGVGEHNLLQSTTMVGNALAAATSISGTVVVYMVSRGESPTAYLEMCIAFYNLFESFSKTRTNSLGVSDLQLQVIPQGFIANEETLVIRPQTAYLKLAIEVYNRLPPLDLAGHPSACGSAVVLSRSENTVRLQLSPTYVSPLEKNGPCLHLAYSMSLDKKWLAAVWTDELGQIALSMSYCSHVRKSGRRRPRHEIFKEMWEVSQDLMSKVRGTWRLAVVRHGYYEPAEILEWHQIVDLSPAPQKQCLLLLLSIQLQPELAVLPPPVQGKGPLVGMHNQYGTPVSTPQASMTSPDQVVPATPTPGGSSFVNASTPPDPGFDPNAESDLRVFDPSEESWGIILPYGANQSRSMTELNPSHITGFLLKRRGPRGEDGYNMIEISLVRSITQTTNKPNEITADESLEDMIKQYRGLVTLGASRGCVDPNRECLPWHIATAIRGARILEQAI</sequence>
<dbReference type="InterPro" id="IPR041285">
    <property type="entry name" value="MID_MedPIWI"/>
</dbReference>
<feature type="domain" description="Mediator complex subunit Med13 N-terminal" evidence="14">
    <location>
        <begin position="5"/>
        <end position="342"/>
    </location>
</feature>
<proteinExistence type="inferred from homology"/>
<name>A0A0D2DL01_9EURO</name>
<evidence type="ECO:0000256" key="10">
    <source>
        <dbReference type="ARBA" id="ARBA00032008"/>
    </source>
</evidence>
<evidence type="ECO:0000259" key="15">
    <source>
        <dbReference type="Pfam" id="PF18296"/>
    </source>
</evidence>
<feature type="compositionally biased region" description="Acidic residues" evidence="12">
    <location>
        <begin position="497"/>
        <end position="507"/>
    </location>
</feature>
<dbReference type="HOGENOM" id="CLU_002210_0_0_1"/>
<feature type="region of interest" description="Disordered" evidence="12">
    <location>
        <begin position="423"/>
        <end position="456"/>
    </location>
</feature>
<evidence type="ECO:0000256" key="8">
    <source>
        <dbReference type="ARBA" id="ARBA00023242"/>
    </source>
</evidence>
<feature type="region of interest" description="Disordered" evidence="12">
    <location>
        <begin position="664"/>
        <end position="728"/>
    </location>
</feature>
<evidence type="ECO:0000259" key="14">
    <source>
        <dbReference type="Pfam" id="PF11597"/>
    </source>
</evidence>
<keyword evidence="7 11" id="KW-0804">Transcription</keyword>
<dbReference type="Pfam" id="PF18296">
    <property type="entry name" value="MID_MedPIWI"/>
    <property type="match status" value="1"/>
</dbReference>
<feature type="compositionally biased region" description="Polar residues" evidence="12">
    <location>
        <begin position="560"/>
        <end position="578"/>
    </location>
</feature>
<evidence type="ECO:0000256" key="1">
    <source>
        <dbReference type="ARBA" id="ARBA00004123"/>
    </source>
</evidence>
<accession>A0A0D2DL01</accession>
<dbReference type="Pfam" id="PF11597">
    <property type="entry name" value="Med13_N"/>
    <property type="match status" value="1"/>
</dbReference>
<dbReference type="PANTHER" id="PTHR48249">
    <property type="entry name" value="MEDIATOR OF RNA POLYMERASE II TRANSCRIPTION SUBUNIT 13"/>
    <property type="match status" value="1"/>
</dbReference>
<evidence type="ECO:0000256" key="5">
    <source>
        <dbReference type="ARBA" id="ARBA00023015"/>
    </source>
</evidence>
<evidence type="ECO:0000313" key="16">
    <source>
        <dbReference type="EMBL" id="KIW63042.1"/>
    </source>
</evidence>
<dbReference type="Pfam" id="PF06333">
    <property type="entry name" value="Med13_C"/>
    <property type="match status" value="1"/>
</dbReference>
<keyword evidence="17" id="KW-1185">Reference proteome</keyword>
<feature type="domain" description="MID" evidence="15">
    <location>
        <begin position="884"/>
        <end position="1046"/>
    </location>
</feature>
<comment type="subcellular location">
    <subcellularLocation>
        <location evidence="1 11">Nucleus</location>
    </subcellularLocation>
</comment>
<dbReference type="Proteomes" id="UP000054266">
    <property type="component" value="Unassembled WGS sequence"/>
</dbReference>
<keyword evidence="4 11" id="KW-0678">Repressor</keyword>
<evidence type="ECO:0000256" key="3">
    <source>
        <dbReference type="ARBA" id="ARBA00019618"/>
    </source>
</evidence>
<evidence type="ECO:0000256" key="12">
    <source>
        <dbReference type="SAM" id="MobiDB-lite"/>
    </source>
</evidence>
<evidence type="ECO:0000256" key="11">
    <source>
        <dbReference type="RuleBase" id="RU364134"/>
    </source>
</evidence>
<comment type="similarity">
    <text evidence="2 11">Belongs to the Mediator complex subunit 13 family.</text>
</comment>
<feature type="compositionally biased region" description="Polar residues" evidence="12">
    <location>
        <begin position="610"/>
        <end position="622"/>
    </location>
</feature>
<dbReference type="GO" id="GO:0016592">
    <property type="term" value="C:mediator complex"/>
    <property type="evidence" value="ECO:0007669"/>
    <property type="project" value="InterPro"/>
</dbReference>
<gene>
    <name evidence="16" type="ORF">PV04_09920</name>
</gene>
<keyword evidence="8 11" id="KW-0539">Nucleus</keyword>
<dbReference type="InterPro" id="IPR021643">
    <property type="entry name" value="Mediator_Med13_N"/>
</dbReference>
<feature type="compositionally biased region" description="Basic and acidic residues" evidence="12">
    <location>
        <begin position="522"/>
        <end position="542"/>
    </location>
</feature>
<keyword evidence="6 11" id="KW-0010">Activator</keyword>
<comment type="function">
    <text evidence="9 11">Component of the SRB8-11 complex. The SRB8-11 complex is a regulatory module of the Mediator complex which is itself involved in regulation of basal and activated RNA polymerase II-dependent transcription. The SRB8-11 complex may be involved in the transcriptional repression of a subset of genes regulated by Mediator. It may inhibit the association of the Mediator complex with RNA polymerase II to form the holoenzyme complex.</text>
</comment>
<comment type="subunit">
    <text evidence="11">Component of the SRB8-11 complex, which itself associates with the Mediator complex.</text>
</comment>
<organism evidence="16 17">
    <name type="scientific">Phialophora macrospora</name>
    <dbReference type="NCBI Taxonomy" id="1851006"/>
    <lineage>
        <taxon>Eukaryota</taxon>
        <taxon>Fungi</taxon>
        <taxon>Dikarya</taxon>
        <taxon>Ascomycota</taxon>
        <taxon>Pezizomycotina</taxon>
        <taxon>Eurotiomycetes</taxon>
        <taxon>Chaetothyriomycetidae</taxon>
        <taxon>Chaetothyriales</taxon>
        <taxon>Herpotrichiellaceae</taxon>
        <taxon>Phialophora</taxon>
    </lineage>
</organism>
<reference evidence="16 17" key="1">
    <citation type="submission" date="2015-01" db="EMBL/GenBank/DDBJ databases">
        <title>The Genome Sequence of Capronia semiimmersa CBS27337.</title>
        <authorList>
            <consortium name="The Broad Institute Genomics Platform"/>
            <person name="Cuomo C."/>
            <person name="de Hoog S."/>
            <person name="Gorbushina A."/>
            <person name="Stielow B."/>
            <person name="Teixiera M."/>
            <person name="Abouelleil A."/>
            <person name="Chapman S.B."/>
            <person name="Priest M."/>
            <person name="Young S.K."/>
            <person name="Wortman J."/>
            <person name="Nusbaum C."/>
            <person name="Birren B."/>
        </authorList>
    </citation>
    <scope>NUCLEOTIDE SEQUENCE [LARGE SCALE GENOMIC DNA]</scope>
    <source>
        <strain evidence="16 17">CBS 27337</strain>
    </source>
</reference>
<dbReference type="InterPro" id="IPR009401">
    <property type="entry name" value="Med13_C"/>
</dbReference>
<dbReference type="InterPro" id="IPR051139">
    <property type="entry name" value="Mediator_complx_sub13"/>
</dbReference>
<evidence type="ECO:0000256" key="7">
    <source>
        <dbReference type="ARBA" id="ARBA00023163"/>
    </source>
</evidence>
<evidence type="ECO:0000256" key="9">
    <source>
        <dbReference type="ARBA" id="ARBA00025661"/>
    </source>
</evidence>
<feature type="compositionally biased region" description="Low complexity" evidence="12">
    <location>
        <begin position="680"/>
        <end position="697"/>
    </location>
</feature>
<evidence type="ECO:0000256" key="4">
    <source>
        <dbReference type="ARBA" id="ARBA00022491"/>
    </source>
</evidence>
<evidence type="ECO:0000313" key="17">
    <source>
        <dbReference type="Proteomes" id="UP000054266"/>
    </source>
</evidence>
<evidence type="ECO:0000256" key="2">
    <source>
        <dbReference type="ARBA" id="ARBA00009354"/>
    </source>
</evidence>
<feature type="domain" description="Mediator complex subunit Med13 C-terminal" evidence="13">
    <location>
        <begin position="1058"/>
        <end position="1375"/>
    </location>
</feature>
<dbReference type="STRING" id="5601.A0A0D2DL01"/>
<evidence type="ECO:0000259" key="13">
    <source>
        <dbReference type="Pfam" id="PF06333"/>
    </source>
</evidence>
<dbReference type="EMBL" id="KN846962">
    <property type="protein sequence ID" value="KIW63042.1"/>
    <property type="molecule type" value="Genomic_DNA"/>
</dbReference>
<feature type="region of interest" description="Disordered" evidence="12">
    <location>
        <begin position="484"/>
        <end position="642"/>
    </location>
</feature>
<dbReference type="GO" id="GO:0003713">
    <property type="term" value="F:transcription coactivator activity"/>
    <property type="evidence" value="ECO:0007669"/>
    <property type="project" value="TreeGrafter"/>
</dbReference>
<dbReference type="PANTHER" id="PTHR48249:SF3">
    <property type="entry name" value="MEDIATOR OF RNA POLYMERASE II TRANSCRIPTION SUBUNIT 13"/>
    <property type="match status" value="1"/>
</dbReference>
<protein>
    <recommendedName>
        <fullName evidence="3 11">Mediator of RNA polymerase II transcription subunit 13</fullName>
    </recommendedName>
    <alternativeName>
        <fullName evidence="10 11">Mediator complex subunit 13</fullName>
    </alternativeName>
</protein>
<evidence type="ECO:0000256" key="6">
    <source>
        <dbReference type="ARBA" id="ARBA00023159"/>
    </source>
</evidence>
<dbReference type="GO" id="GO:0045944">
    <property type="term" value="P:positive regulation of transcription by RNA polymerase II"/>
    <property type="evidence" value="ECO:0007669"/>
    <property type="project" value="TreeGrafter"/>
</dbReference>